<feature type="transmembrane region" description="Helical" evidence="1">
    <location>
        <begin position="16"/>
        <end position="36"/>
    </location>
</feature>
<gene>
    <name evidence="3" type="ORF">FW778_11820</name>
</gene>
<keyword evidence="1" id="KW-0812">Transmembrane</keyword>
<protein>
    <recommendedName>
        <fullName evidence="2">Inner membrane component domain-containing protein</fullName>
    </recommendedName>
</protein>
<dbReference type="Proteomes" id="UP000326903">
    <property type="component" value="Unassembled WGS sequence"/>
</dbReference>
<dbReference type="RefSeq" id="WP_150415019.1">
    <property type="nucleotide sequence ID" value="NZ_VYQF01000002.1"/>
</dbReference>
<name>A0A5J5IHV4_9BACT</name>
<keyword evidence="1" id="KW-1133">Transmembrane helix</keyword>
<keyword evidence="1" id="KW-0472">Membrane</keyword>
<dbReference type="InterPro" id="IPR005185">
    <property type="entry name" value="YccF"/>
</dbReference>
<keyword evidence="4" id="KW-1185">Reference proteome</keyword>
<dbReference type="Pfam" id="PF03733">
    <property type="entry name" value="YccF"/>
    <property type="match status" value="1"/>
</dbReference>
<evidence type="ECO:0000313" key="3">
    <source>
        <dbReference type="EMBL" id="KAA9039611.1"/>
    </source>
</evidence>
<feature type="domain" description="Inner membrane component" evidence="2">
    <location>
        <begin position="16"/>
        <end position="52"/>
    </location>
</feature>
<evidence type="ECO:0000259" key="2">
    <source>
        <dbReference type="Pfam" id="PF03733"/>
    </source>
</evidence>
<evidence type="ECO:0000256" key="1">
    <source>
        <dbReference type="SAM" id="Phobius"/>
    </source>
</evidence>
<sequence length="55" mass="6052">MYSAVPSGRRAAGCPALVHIFFGIILFITISSIPFARQHFTLVEISLMPFGKTIQ</sequence>
<proteinExistence type="predicted"/>
<dbReference type="AlphaFoldDB" id="A0A5J5IHV4"/>
<accession>A0A5J5IHV4</accession>
<evidence type="ECO:0000313" key="4">
    <source>
        <dbReference type="Proteomes" id="UP000326903"/>
    </source>
</evidence>
<comment type="caution">
    <text evidence="3">The sequence shown here is derived from an EMBL/GenBank/DDBJ whole genome shotgun (WGS) entry which is preliminary data.</text>
</comment>
<organism evidence="3 4">
    <name type="scientific">Ginsengibacter hankyongi</name>
    <dbReference type="NCBI Taxonomy" id="2607284"/>
    <lineage>
        <taxon>Bacteria</taxon>
        <taxon>Pseudomonadati</taxon>
        <taxon>Bacteroidota</taxon>
        <taxon>Chitinophagia</taxon>
        <taxon>Chitinophagales</taxon>
        <taxon>Chitinophagaceae</taxon>
        <taxon>Ginsengibacter</taxon>
    </lineage>
</organism>
<reference evidence="3 4" key="1">
    <citation type="submission" date="2019-09" db="EMBL/GenBank/DDBJ databases">
        <title>Draft genome sequence of Ginsengibacter sp. BR5-29.</title>
        <authorList>
            <person name="Im W.-T."/>
        </authorList>
    </citation>
    <scope>NUCLEOTIDE SEQUENCE [LARGE SCALE GENOMIC DNA]</scope>
    <source>
        <strain evidence="3 4">BR5-29</strain>
    </source>
</reference>
<dbReference type="EMBL" id="VYQF01000002">
    <property type="protein sequence ID" value="KAA9039611.1"/>
    <property type="molecule type" value="Genomic_DNA"/>
</dbReference>